<dbReference type="STRING" id="3983.A0A2C9U590"/>
<dbReference type="GO" id="GO:0043565">
    <property type="term" value="F:sequence-specific DNA binding"/>
    <property type="evidence" value="ECO:0000318"/>
    <property type="project" value="GO_Central"/>
</dbReference>
<evidence type="ECO:0000313" key="5">
    <source>
        <dbReference type="Proteomes" id="UP000091857"/>
    </source>
</evidence>
<dbReference type="GO" id="GO:0006355">
    <property type="term" value="P:regulation of DNA-templated transcription"/>
    <property type="evidence" value="ECO:0000318"/>
    <property type="project" value="GO_Central"/>
</dbReference>
<dbReference type="InterPro" id="IPR051358">
    <property type="entry name" value="TF_AMS/ICE1/BHLH6-like"/>
</dbReference>
<proteinExistence type="predicted"/>
<evidence type="ECO:0000256" key="2">
    <source>
        <dbReference type="ARBA" id="ARBA00023242"/>
    </source>
</evidence>
<protein>
    <recommendedName>
        <fullName evidence="3">Plant bHLH transcription factor ACT-like domain-containing protein</fullName>
    </recommendedName>
</protein>
<dbReference type="EMBL" id="CM004403">
    <property type="protein sequence ID" value="OAY24982.1"/>
    <property type="molecule type" value="Genomic_DNA"/>
</dbReference>
<evidence type="ECO:0000256" key="1">
    <source>
        <dbReference type="ARBA" id="ARBA00004123"/>
    </source>
</evidence>
<name>A0A2C9U590_MANES</name>
<dbReference type="Pfam" id="PF22754">
    <property type="entry name" value="bHLH-TF_ACT-like_plant"/>
    <property type="match status" value="1"/>
</dbReference>
<dbReference type="GO" id="GO:0005634">
    <property type="term" value="C:nucleus"/>
    <property type="evidence" value="ECO:0000318"/>
    <property type="project" value="GO_Central"/>
</dbReference>
<sequence length="162" mass="18632">MVSRLQRRVALRRKLHILRTLTCSKSVKRSSIIADAVVYIYKLTLKLEAIKRELSNLDAIKREYLSLVKQVQYLPKVNVEKVGKGFLIKVIHQKGGHNLVPILEVFEEMGLIVLHARVSCNFFFSMEVIVVAEEEHDLDVKNVSEAVLQAMERHVERANRSI</sequence>
<dbReference type="GO" id="GO:0003700">
    <property type="term" value="F:DNA-binding transcription factor activity"/>
    <property type="evidence" value="ECO:0000318"/>
    <property type="project" value="GO_Central"/>
</dbReference>
<dbReference type="Proteomes" id="UP000091857">
    <property type="component" value="Chromosome 17"/>
</dbReference>
<dbReference type="PANTHER" id="PTHR31945">
    <property type="entry name" value="TRANSCRIPTION FACTOR SCREAM2-RELATED"/>
    <property type="match status" value="1"/>
</dbReference>
<accession>A0A2C9U590</accession>
<comment type="caution">
    <text evidence="4">The sequence shown here is derived from an EMBL/GenBank/DDBJ whole genome shotgun (WGS) entry which is preliminary data.</text>
</comment>
<dbReference type="PANTHER" id="PTHR31945:SF27">
    <property type="entry name" value="TRANSCRIPTION FACTOR BHLH35-LIKE PROTEIN"/>
    <property type="match status" value="1"/>
</dbReference>
<dbReference type="Gramene" id="Manes.17G058800.1.v8.1">
    <property type="protein sequence ID" value="Manes.17G058800.1.v8.1.CDS"/>
    <property type="gene ID" value="Manes.17G058800.v8.1"/>
</dbReference>
<dbReference type="OrthoDB" id="1057417at2759"/>
<evidence type="ECO:0000259" key="3">
    <source>
        <dbReference type="Pfam" id="PF22754"/>
    </source>
</evidence>
<reference evidence="5" key="1">
    <citation type="journal article" date="2016" name="Nat. Biotechnol.">
        <title>Sequencing wild and cultivated cassava and related species reveals extensive interspecific hybridization and genetic diversity.</title>
        <authorList>
            <person name="Bredeson J.V."/>
            <person name="Lyons J.B."/>
            <person name="Prochnik S.E."/>
            <person name="Wu G.A."/>
            <person name="Ha C.M."/>
            <person name="Edsinger-Gonzales E."/>
            <person name="Grimwood J."/>
            <person name="Schmutz J."/>
            <person name="Rabbi I.Y."/>
            <person name="Egesi C."/>
            <person name="Nauluvula P."/>
            <person name="Lebot V."/>
            <person name="Ndunguru J."/>
            <person name="Mkamilo G."/>
            <person name="Bart R.S."/>
            <person name="Setter T.L."/>
            <person name="Gleadow R.M."/>
            <person name="Kulakow P."/>
            <person name="Ferguson M.E."/>
            <person name="Rounsley S."/>
            <person name="Rokhsar D.S."/>
        </authorList>
    </citation>
    <scope>NUCLEOTIDE SEQUENCE [LARGE SCALE GENOMIC DNA]</scope>
    <source>
        <strain evidence="5">cv. AM560-2</strain>
    </source>
</reference>
<dbReference type="AlphaFoldDB" id="A0A2C9U590"/>
<dbReference type="OMA" id="FYHINEL"/>
<feature type="domain" description="Plant bHLH transcription factor ACT-like" evidence="3">
    <location>
        <begin position="77"/>
        <end position="151"/>
    </location>
</feature>
<evidence type="ECO:0000313" key="4">
    <source>
        <dbReference type="EMBL" id="OAY24982.1"/>
    </source>
</evidence>
<keyword evidence="5" id="KW-1185">Reference proteome</keyword>
<dbReference type="InterPro" id="IPR054502">
    <property type="entry name" value="bHLH-TF_ACT-like_plant"/>
</dbReference>
<organism evidence="4 5">
    <name type="scientific">Manihot esculenta</name>
    <name type="common">Cassava</name>
    <name type="synonym">Jatropha manihot</name>
    <dbReference type="NCBI Taxonomy" id="3983"/>
    <lineage>
        <taxon>Eukaryota</taxon>
        <taxon>Viridiplantae</taxon>
        <taxon>Streptophyta</taxon>
        <taxon>Embryophyta</taxon>
        <taxon>Tracheophyta</taxon>
        <taxon>Spermatophyta</taxon>
        <taxon>Magnoliopsida</taxon>
        <taxon>eudicotyledons</taxon>
        <taxon>Gunneridae</taxon>
        <taxon>Pentapetalae</taxon>
        <taxon>rosids</taxon>
        <taxon>fabids</taxon>
        <taxon>Malpighiales</taxon>
        <taxon>Euphorbiaceae</taxon>
        <taxon>Crotonoideae</taxon>
        <taxon>Manihoteae</taxon>
        <taxon>Manihot</taxon>
    </lineage>
</organism>
<keyword evidence="2" id="KW-0539">Nucleus</keyword>
<gene>
    <name evidence="4" type="ORF">MANES_17G058800v8</name>
</gene>
<comment type="subcellular location">
    <subcellularLocation>
        <location evidence="1">Nucleus</location>
    </subcellularLocation>
</comment>